<dbReference type="EMBL" id="JAFBMS010000039">
    <property type="protein sequence ID" value="KAG9340802.1"/>
    <property type="molecule type" value="Genomic_DNA"/>
</dbReference>
<name>A0A8T2NT65_9TELE</name>
<dbReference type="GO" id="GO:0005634">
    <property type="term" value="C:nucleus"/>
    <property type="evidence" value="ECO:0007669"/>
    <property type="project" value="UniProtKB-SubCell"/>
</dbReference>
<dbReference type="GO" id="GO:0044782">
    <property type="term" value="P:cilium organization"/>
    <property type="evidence" value="ECO:0007669"/>
    <property type="project" value="TreeGrafter"/>
</dbReference>
<gene>
    <name evidence="14" type="ORF">JZ751_019993</name>
</gene>
<keyword evidence="7" id="KW-0472">Membrane</keyword>
<accession>A0A8T2NT65</accession>
<protein>
    <recommendedName>
        <fullName evidence="12">Ciliogenesis-associated TTC17-interacting protein</fullName>
    </recommendedName>
</protein>
<evidence type="ECO:0000256" key="9">
    <source>
        <dbReference type="ARBA" id="ARBA00023242"/>
    </source>
</evidence>
<evidence type="ECO:0000256" key="11">
    <source>
        <dbReference type="ARBA" id="ARBA00037938"/>
    </source>
</evidence>
<keyword evidence="4" id="KW-1003">Cell membrane</keyword>
<dbReference type="Pfam" id="PF21772">
    <property type="entry name" value="CATIP_N"/>
    <property type="match status" value="1"/>
</dbReference>
<feature type="domain" description="Ciliogenesis-associated TTC17-interacting protein N-terminal" evidence="13">
    <location>
        <begin position="106"/>
        <end position="333"/>
    </location>
</feature>
<reference evidence="14" key="1">
    <citation type="thesis" date="2021" institute="BYU ScholarsArchive" country="Provo, UT, USA">
        <title>Applications of and Algorithms for Genome Assembly and Genomic Analyses with an Emphasis on Marine Teleosts.</title>
        <authorList>
            <person name="Pickett B.D."/>
        </authorList>
    </citation>
    <scope>NUCLEOTIDE SEQUENCE</scope>
    <source>
        <strain evidence="14">HI-2016</strain>
    </source>
</reference>
<dbReference type="InterPro" id="IPR048777">
    <property type="entry name" value="CATIP_N"/>
</dbReference>
<organism evidence="14 15">
    <name type="scientific">Albula glossodonta</name>
    <name type="common">roundjaw bonefish</name>
    <dbReference type="NCBI Taxonomy" id="121402"/>
    <lineage>
        <taxon>Eukaryota</taxon>
        <taxon>Metazoa</taxon>
        <taxon>Chordata</taxon>
        <taxon>Craniata</taxon>
        <taxon>Vertebrata</taxon>
        <taxon>Euteleostomi</taxon>
        <taxon>Actinopterygii</taxon>
        <taxon>Neopterygii</taxon>
        <taxon>Teleostei</taxon>
        <taxon>Albuliformes</taxon>
        <taxon>Albulidae</taxon>
        <taxon>Albula</taxon>
    </lineage>
</organism>
<evidence type="ECO:0000256" key="8">
    <source>
        <dbReference type="ARBA" id="ARBA00023212"/>
    </source>
</evidence>
<evidence type="ECO:0000313" key="14">
    <source>
        <dbReference type="EMBL" id="KAG9340802.1"/>
    </source>
</evidence>
<evidence type="ECO:0000256" key="3">
    <source>
        <dbReference type="ARBA" id="ARBA00004245"/>
    </source>
</evidence>
<evidence type="ECO:0000256" key="10">
    <source>
        <dbReference type="ARBA" id="ARBA00037538"/>
    </source>
</evidence>
<keyword evidence="5" id="KW-0963">Cytoplasm</keyword>
<dbReference type="OrthoDB" id="6334211at2759"/>
<evidence type="ECO:0000313" key="15">
    <source>
        <dbReference type="Proteomes" id="UP000824540"/>
    </source>
</evidence>
<dbReference type="InterPro" id="IPR047501">
    <property type="entry name" value="DD_CATIP"/>
</dbReference>
<comment type="caution">
    <text evidence="14">The sequence shown here is derived from an EMBL/GenBank/DDBJ whole genome shotgun (WGS) entry which is preliminary data.</text>
</comment>
<comment type="subcellular location">
    <subcellularLocation>
        <location evidence="2">Cell membrane</location>
    </subcellularLocation>
    <subcellularLocation>
        <location evidence="3">Cytoplasm</location>
        <location evidence="3">Cytoskeleton</location>
    </subcellularLocation>
    <subcellularLocation>
        <location evidence="1">Nucleus</location>
    </subcellularLocation>
</comment>
<dbReference type="GO" id="GO:0005886">
    <property type="term" value="C:plasma membrane"/>
    <property type="evidence" value="ECO:0007669"/>
    <property type="project" value="UniProtKB-SubCell"/>
</dbReference>
<evidence type="ECO:0000256" key="4">
    <source>
        <dbReference type="ARBA" id="ARBA00022475"/>
    </source>
</evidence>
<evidence type="ECO:0000256" key="5">
    <source>
        <dbReference type="ARBA" id="ARBA00022490"/>
    </source>
</evidence>
<evidence type="ECO:0000256" key="6">
    <source>
        <dbReference type="ARBA" id="ARBA00022794"/>
    </source>
</evidence>
<proteinExistence type="inferred from homology"/>
<dbReference type="GO" id="GO:0005856">
    <property type="term" value="C:cytoskeleton"/>
    <property type="evidence" value="ECO:0007669"/>
    <property type="project" value="UniProtKB-SubCell"/>
</dbReference>
<evidence type="ECO:0000259" key="13">
    <source>
        <dbReference type="Pfam" id="PF21772"/>
    </source>
</evidence>
<evidence type="ECO:0000256" key="2">
    <source>
        <dbReference type="ARBA" id="ARBA00004236"/>
    </source>
</evidence>
<dbReference type="Proteomes" id="UP000824540">
    <property type="component" value="Unassembled WGS sequence"/>
</dbReference>
<keyword evidence="6" id="KW-0970">Cilium biogenesis/degradation</keyword>
<dbReference type="SUPFAM" id="SSF47391">
    <property type="entry name" value="Dimerization-anchoring domain of cAMP-dependent PK regulatory subunit"/>
    <property type="match status" value="1"/>
</dbReference>
<dbReference type="PANTHER" id="PTHR15505:SF3">
    <property type="entry name" value="CILIOGENESIS-ASSOCIATED TTC17-INTERACTING PROTEIN"/>
    <property type="match status" value="1"/>
</dbReference>
<sequence>MANMTASNHVNMNNLSGSLYHRRALYHASLYNQLALINCKRYTACSKRSGYDTVNQQGSAMHLLIFPCLLQREKLVTLPACCFELNRVLGMEDPAQEDAGLKASREAVAFLASIEWKELQDCLFADTLVTVSDTGRELGEFSITVQKANYDSQPCFHVHASSHGSIDDIPCGTSITAYISKNLETLEQNHHEYVKLQDYRLDRKSQMVRRGEQLLVNKVVTEREEVKRQILTFPLTSLEGFVSEASNLVILRILAQRKKIPENMVFLSLDNEMHISVSTYQGLGLKKQMVGQESLEVLGIERTVEAIEDVPTKWHCYFLSDGHLVSRVQVGSPVTMRLVQLPAQMGEDDKADKVVFEKKPLVWEEDMQLCSKFLDRKEELKADHASYVRQHPELKALLADFLQFLLLRKPDDVFLFAAEYFAPFSSQRTLGSTLKSSSIIKMSEN</sequence>
<dbReference type="GO" id="GO:0030041">
    <property type="term" value="P:actin filament polymerization"/>
    <property type="evidence" value="ECO:0007669"/>
    <property type="project" value="TreeGrafter"/>
</dbReference>
<keyword evidence="9" id="KW-0539">Nucleus</keyword>
<dbReference type="CDD" id="cd22973">
    <property type="entry name" value="DD_CATIP"/>
    <property type="match status" value="1"/>
</dbReference>
<keyword evidence="8" id="KW-0206">Cytoskeleton</keyword>
<dbReference type="AlphaFoldDB" id="A0A8T2NT65"/>
<comment type="similarity">
    <text evidence="11">Belongs to the CATIP family.</text>
</comment>
<comment type="function">
    <text evidence="10">Plays a role in primary ciliogenesis by modulating actin polymerization.</text>
</comment>
<evidence type="ECO:0000256" key="12">
    <source>
        <dbReference type="ARBA" id="ARBA00039249"/>
    </source>
</evidence>
<keyword evidence="15" id="KW-1185">Reference proteome</keyword>
<evidence type="ECO:0000256" key="7">
    <source>
        <dbReference type="ARBA" id="ARBA00023136"/>
    </source>
</evidence>
<dbReference type="PANTHER" id="PTHR15505">
    <property type="entry name" value="RIIA DOMAIN-CONTAINING PROTEIN 1"/>
    <property type="match status" value="1"/>
</dbReference>
<evidence type="ECO:0000256" key="1">
    <source>
        <dbReference type="ARBA" id="ARBA00004123"/>
    </source>
</evidence>